<evidence type="ECO:0000256" key="1">
    <source>
        <dbReference type="ARBA" id="ARBA00004651"/>
    </source>
</evidence>
<dbReference type="InterPro" id="IPR051258">
    <property type="entry name" value="Diverse_Substrate_Transporter"/>
</dbReference>
<keyword evidence="5 6" id="KW-0472">Membrane</keyword>
<proteinExistence type="predicted"/>
<comment type="caution">
    <text evidence="8">The sequence shown here is derived from an EMBL/GenBank/DDBJ whole genome shotgun (WGS) entry which is preliminary data.</text>
</comment>
<feature type="transmembrane region" description="Helical" evidence="6">
    <location>
        <begin position="43"/>
        <end position="64"/>
    </location>
</feature>
<evidence type="ECO:0000259" key="7">
    <source>
        <dbReference type="Pfam" id="PF00892"/>
    </source>
</evidence>
<evidence type="ECO:0000256" key="6">
    <source>
        <dbReference type="SAM" id="Phobius"/>
    </source>
</evidence>
<feature type="domain" description="EamA" evidence="7">
    <location>
        <begin position="163"/>
        <end position="301"/>
    </location>
</feature>
<keyword evidence="4 6" id="KW-1133">Transmembrane helix</keyword>
<feature type="transmembrane region" description="Helical" evidence="6">
    <location>
        <begin position="76"/>
        <end position="102"/>
    </location>
</feature>
<dbReference type="EMBL" id="RAXZ01000008">
    <property type="protein sequence ID" value="RKG52974.1"/>
    <property type="molecule type" value="Genomic_DNA"/>
</dbReference>
<feature type="transmembrane region" description="Helical" evidence="6">
    <location>
        <begin position="284"/>
        <end position="302"/>
    </location>
</feature>
<dbReference type="AlphaFoldDB" id="A0A3A8GD83"/>
<feature type="transmembrane region" description="Helical" evidence="6">
    <location>
        <begin position="260"/>
        <end position="278"/>
    </location>
</feature>
<feature type="transmembrane region" description="Helical" evidence="6">
    <location>
        <begin position="108"/>
        <end position="125"/>
    </location>
</feature>
<evidence type="ECO:0000256" key="4">
    <source>
        <dbReference type="ARBA" id="ARBA00022989"/>
    </source>
</evidence>
<evidence type="ECO:0000313" key="9">
    <source>
        <dbReference type="Proteomes" id="UP000281084"/>
    </source>
</evidence>
<evidence type="ECO:0000256" key="2">
    <source>
        <dbReference type="ARBA" id="ARBA00022475"/>
    </source>
</evidence>
<feature type="transmembrane region" description="Helical" evidence="6">
    <location>
        <begin position="132"/>
        <end position="149"/>
    </location>
</feature>
<dbReference type="Gene3D" id="1.10.3730.20">
    <property type="match status" value="1"/>
</dbReference>
<dbReference type="SUPFAM" id="SSF103481">
    <property type="entry name" value="Multidrug resistance efflux transporter EmrE"/>
    <property type="match status" value="2"/>
</dbReference>
<evidence type="ECO:0000256" key="5">
    <source>
        <dbReference type="ARBA" id="ARBA00023136"/>
    </source>
</evidence>
<feature type="transmembrane region" description="Helical" evidence="6">
    <location>
        <begin position="228"/>
        <end position="248"/>
    </location>
</feature>
<name>A0A3A8GD83_9GAMM</name>
<protein>
    <submittedName>
        <fullName evidence="8">DMT family transporter</fullName>
    </submittedName>
</protein>
<dbReference type="RefSeq" id="WP_120367397.1">
    <property type="nucleotide sequence ID" value="NZ_RAXZ01000008.1"/>
</dbReference>
<dbReference type="GO" id="GO:0005886">
    <property type="term" value="C:plasma membrane"/>
    <property type="evidence" value="ECO:0007669"/>
    <property type="project" value="UniProtKB-SubCell"/>
</dbReference>
<accession>A0A3A8GD83</accession>
<dbReference type="PANTHER" id="PTHR42920:SF5">
    <property type="entry name" value="EAMA DOMAIN-CONTAINING PROTEIN"/>
    <property type="match status" value="1"/>
</dbReference>
<sequence length="305" mass="33411">MPTLSLSPRQMGALCAICAAFLFSTKAIFIKQAYALSPLVDATVLMALRMGSALPFFLIMCWFSRRSYQYLTARDWGMLILAGLLGYYLASWLDFMGLMYISASLERIILFLYPTLTVLASSVIYKQKLSIKTYLAILLSYGGTVLVMLQEQSNTPQDGNFWIGASFVFASAVAFASYLLLTPKMITKFGSWHFNALALSIACLGTLIHYVLSVPAPIQLIQNLPPAVWGYGIAIGLFVTVLPTVLMMQSIVRLGPGHSAMIASIGPILTILLAVAFLDEHLNSIQWLGCLLNIVGVLMISLSKK</sequence>
<dbReference type="Pfam" id="PF00892">
    <property type="entry name" value="EamA"/>
    <property type="match status" value="2"/>
</dbReference>
<feature type="domain" description="EamA" evidence="7">
    <location>
        <begin position="11"/>
        <end position="148"/>
    </location>
</feature>
<dbReference type="InterPro" id="IPR037185">
    <property type="entry name" value="EmrE-like"/>
</dbReference>
<gene>
    <name evidence="8" type="ORF">D7V64_08245</name>
</gene>
<feature type="transmembrane region" description="Helical" evidence="6">
    <location>
        <begin position="193"/>
        <end position="212"/>
    </location>
</feature>
<dbReference type="InterPro" id="IPR000620">
    <property type="entry name" value="EamA_dom"/>
</dbReference>
<organism evidence="8 9">
    <name type="scientific">Acinetobacter cumulans</name>
    <dbReference type="NCBI Taxonomy" id="2136182"/>
    <lineage>
        <taxon>Bacteria</taxon>
        <taxon>Pseudomonadati</taxon>
        <taxon>Pseudomonadota</taxon>
        <taxon>Gammaproteobacteria</taxon>
        <taxon>Moraxellales</taxon>
        <taxon>Moraxellaceae</taxon>
        <taxon>Acinetobacter</taxon>
    </lineage>
</organism>
<evidence type="ECO:0000256" key="3">
    <source>
        <dbReference type="ARBA" id="ARBA00022692"/>
    </source>
</evidence>
<dbReference type="Proteomes" id="UP000281084">
    <property type="component" value="Unassembled WGS sequence"/>
</dbReference>
<keyword evidence="3 6" id="KW-0812">Transmembrane</keyword>
<reference evidence="8 9" key="1">
    <citation type="submission" date="2018-09" db="EMBL/GenBank/DDBJ databases">
        <title>The draft genome of Acinetobacter spp. strains.</title>
        <authorList>
            <person name="Qin J."/>
            <person name="Feng Y."/>
            <person name="Zong Z."/>
        </authorList>
    </citation>
    <scope>NUCLEOTIDE SEQUENCE [LARGE SCALE GENOMIC DNA]</scope>
    <source>
        <strain evidence="8 9">WCHAc060002</strain>
    </source>
</reference>
<evidence type="ECO:0000313" key="8">
    <source>
        <dbReference type="EMBL" id="RKG52974.1"/>
    </source>
</evidence>
<feature type="transmembrane region" description="Helical" evidence="6">
    <location>
        <begin position="161"/>
        <end position="181"/>
    </location>
</feature>
<keyword evidence="2" id="KW-1003">Cell membrane</keyword>
<dbReference type="PANTHER" id="PTHR42920">
    <property type="entry name" value="OS03G0707200 PROTEIN-RELATED"/>
    <property type="match status" value="1"/>
</dbReference>
<comment type="subcellular location">
    <subcellularLocation>
        <location evidence="1">Cell membrane</location>
        <topology evidence="1">Multi-pass membrane protein</topology>
    </subcellularLocation>
</comment>